<dbReference type="AlphaFoldDB" id="A0A345YHK6"/>
<dbReference type="EMBL" id="CP031357">
    <property type="protein sequence ID" value="AXK43408.1"/>
    <property type="molecule type" value="Genomic_DNA"/>
</dbReference>
<protein>
    <submittedName>
        <fullName evidence="2">Right-handed parallel beta-helix repeat-containing protein</fullName>
    </submittedName>
</protein>
<dbReference type="InterPro" id="IPR011050">
    <property type="entry name" value="Pectin_lyase_fold/virulence"/>
</dbReference>
<evidence type="ECO:0000313" key="2">
    <source>
        <dbReference type="EMBL" id="AXK43408.1"/>
    </source>
</evidence>
<feature type="signal peptide" evidence="1">
    <location>
        <begin position="1"/>
        <end position="20"/>
    </location>
</feature>
<feature type="chain" id="PRO_5016608836" evidence="1">
    <location>
        <begin position="21"/>
        <end position="317"/>
    </location>
</feature>
<gene>
    <name evidence="2" type="ORF">DVR09_01590</name>
</gene>
<organism evidence="2 3">
    <name type="scientific">Erythrobacter aureus</name>
    <dbReference type="NCBI Taxonomy" id="2182384"/>
    <lineage>
        <taxon>Bacteria</taxon>
        <taxon>Pseudomonadati</taxon>
        <taxon>Pseudomonadota</taxon>
        <taxon>Alphaproteobacteria</taxon>
        <taxon>Sphingomonadales</taxon>
        <taxon>Erythrobacteraceae</taxon>
        <taxon>Erythrobacter/Porphyrobacter group</taxon>
        <taxon>Erythrobacter</taxon>
    </lineage>
</organism>
<dbReference type="Proteomes" id="UP000254508">
    <property type="component" value="Chromosome"/>
</dbReference>
<dbReference type="SUPFAM" id="SSF51126">
    <property type="entry name" value="Pectin lyase-like"/>
    <property type="match status" value="1"/>
</dbReference>
<dbReference type="InterPro" id="IPR012334">
    <property type="entry name" value="Pectin_lyas_fold"/>
</dbReference>
<name>A0A345YHK6_9SPHN</name>
<proteinExistence type="predicted"/>
<keyword evidence="1" id="KW-0732">Signal</keyword>
<accession>A0A345YHK6</accession>
<sequence length="317" mass="33250">MPRWLLAAVAAVAISAIPLAAVLAQGPSTASFTVAETGRGYASLQAAVDAIGSGEGTVVIASGNWRECAVQREGVVHFRAAQPGSALLGGMACEDKAALVLRGRGASVDGIVFADLAVEDGNGAGIRLEKGPLRVSQSWFRDSQQGILTTNGENSELVVDKSTFTRLGTCEYSGGCAHSIYAGDYGRVVVTRSRFEQGTGGHYLKSRAAHNVVEDSSFDDANGRGTNYLIDLPNGGTGSIRGNWFVQGRDKENWSTMIAIGAEGANYSSDGLVIADNEARLVPGLSRSPAFVADWTGDALVMQNNMLGPGIRRLELR</sequence>
<evidence type="ECO:0000313" key="3">
    <source>
        <dbReference type="Proteomes" id="UP000254508"/>
    </source>
</evidence>
<dbReference type="KEGG" id="err:DVR09_01590"/>
<evidence type="ECO:0000256" key="1">
    <source>
        <dbReference type="SAM" id="SignalP"/>
    </source>
</evidence>
<reference evidence="3" key="1">
    <citation type="submission" date="2018-07" db="EMBL/GenBank/DDBJ databases">
        <title>Genome sequence of Erythrobacter strain YH-07, an antagonistic bacterium isolated from Yellow Sea.</title>
        <authorList>
            <person name="Tang T."/>
            <person name="Liu Q."/>
            <person name="Sun X."/>
        </authorList>
    </citation>
    <scope>NUCLEOTIDE SEQUENCE [LARGE SCALE GENOMIC DNA]</scope>
    <source>
        <strain evidence="3">YH-07</strain>
    </source>
</reference>
<dbReference type="Gene3D" id="2.160.20.10">
    <property type="entry name" value="Single-stranded right-handed beta-helix, Pectin lyase-like"/>
    <property type="match status" value="1"/>
</dbReference>
<dbReference type="OrthoDB" id="7237303at2"/>
<keyword evidence="3" id="KW-1185">Reference proteome</keyword>